<dbReference type="RefSeq" id="WP_243651000.1">
    <property type="nucleotide sequence ID" value="NZ_SLXD01000001.1"/>
</dbReference>
<feature type="chain" id="PRO_5020304584" evidence="2">
    <location>
        <begin position="27"/>
        <end position="320"/>
    </location>
</feature>
<evidence type="ECO:0000313" key="3">
    <source>
        <dbReference type="EMBL" id="TCP05250.1"/>
    </source>
</evidence>
<sequence>MTMNPSIPRRTLLAATASFVLPPVFAQSARTLRFVIGFPSGGSSDAMGRALAERLAPALRQPLVVENRPGGGGTTAAALVAKAEPDGSTLMLASSHHLVAQHVQRGLPYEFATAFEPVAAMAAVPSVLVVPARSKFSGVKDVVAAAGQTRLRYGSVGAGSTQQATAELFRIRTGIKLDGVSFAGGNAMMAGLGSGEIDLAFETIPSALAQIQSGKVRALAVSTAKRSFALPDVPTLAEAGLSSFDAPVWYGAVAPAGTPRATVERLNETINRLLDGGEFKAQLLQMGATPVTMSPIEWAGAIRVDLKRWERLARQANLVA</sequence>
<protein>
    <submittedName>
        <fullName evidence="3">Tripartite-type tricarboxylate transporter receptor subunit TctC</fullName>
    </submittedName>
</protein>
<comment type="similarity">
    <text evidence="1">Belongs to the UPF0065 (bug) family.</text>
</comment>
<dbReference type="PANTHER" id="PTHR42928">
    <property type="entry name" value="TRICARBOXYLATE-BINDING PROTEIN"/>
    <property type="match status" value="1"/>
</dbReference>
<dbReference type="PIRSF" id="PIRSF017082">
    <property type="entry name" value="YflP"/>
    <property type="match status" value="1"/>
</dbReference>
<proteinExistence type="inferred from homology"/>
<dbReference type="PANTHER" id="PTHR42928:SF5">
    <property type="entry name" value="BLR1237 PROTEIN"/>
    <property type="match status" value="1"/>
</dbReference>
<gene>
    <name evidence="3" type="ORF">EV684_101122</name>
</gene>
<dbReference type="Proteomes" id="UP000295106">
    <property type="component" value="Unassembled WGS sequence"/>
</dbReference>
<dbReference type="SUPFAM" id="SSF53850">
    <property type="entry name" value="Periplasmic binding protein-like II"/>
    <property type="match status" value="1"/>
</dbReference>
<keyword evidence="3" id="KW-0675">Receptor</keyword>
<dbReference type="Gene3D" id="3.40.190.10">
    <property type="entry name" value="Periplasmic binding protein-like II"/>
    <property type="match status" value="1"/>
</dbReference>
<name>A0A4R2MEY8_RUBGE</name>
<accession>A0A4R2MEY8</accession>
<evidence type="ECO:0000256" key="1">
    <source>
        <dbReference type="ARBA" id="ARBA00006987"/>
    </source>
</evidence>
<evidence type="ECO:0000256" key="2">
    <source>
        <dbReference type="SAM" id="SignalP"/>
    </source>
</evidence>
<reference evidence="3 4" key="1">
    <citation type="submission" date="2019-03" db="EMBL/GenBank/DDBJ databases">
        <title>Genomic Encyclopedia of Type Strains, Phase IV (KMG-IV): sequencing the most valuable type-strain genomes for metagenomic binning, comparative biology and taxonomic classification.</title>
        <authorList>
            <person name="Goeker M."/>
        </authorList>
    </citation>
    <scope>NUCLEOTIDE SEQUENCE [LARGE SCALE GENOMIC DNA]</scope>
    <source>
        <strain evidence="3 4">DSM 1709</strain>
    </source>
</reference>
<comment type="caution">
    <text evidence="3">The sequence shown here is derived from an EMBL/GenBank/DDBJ whole genome shotgun (WGS) entry which is preliminary data.</text>
</comment>
<evidence type="ECO:0000313" key="4">
    <source>
        <dbReference type="Proteomes" id="UP000295106"/>
    </source>
</evidence>
<organism evidence="3 4">
    <name type="scientific">Rubrivivax gelatinosus</name>
    <name type="common">Rhodocyclus gelatinosus</name>
    <name type="synonym">Rhodopseudomonas gelatinosa</name>
    <dbReference type="NCBI Taxonomy" id="28068"/>
    <lineage>
        <taxon>Bacteria</taxon>
        <taxon>Pseudomonadati</taxon>
        <taxon>Pseudomonadota</taxon>
        <taxon>Betaproteobacteria</taxon>
        <taxon>Burkholderiales</taxon>
        <taxon>Sphaerotilaceae</taxon>
        <taxon>Rubrivivax</taxon>
    </lineage>
</organism>
<feature type="signal peptide" evidence="2">
    <location>
        <begin position="1"/>
        <end position="26"/>
    </location>
</feature>
<dbReference type="InterPro" id="IPR005064">
    <property type="entry name" value="BUG"/>
</dbReference>
<dbReference type="Gene3D" id="3.40.190.150">
    <property type="entry name" value="Bordetella uptake gene, domain 1"/>
    <property type="match status" value="1"/>
</dbReference>
<dbReference type="CDD" id="cd07012">
    <property type="entry name" value="PBP2_Bug_TTT"/>
    <property type="match status" value="1"/>
</dbReference>
<keyword evidence="2" id="KW-0732">Signal</keyword>
<dbReference type="AlphaFoldDB" id="A0A4R2MEY8"/>
<dbReference type="Pfam" id="PF03401">
    <property type="entry name" value="TctC"/>
    <property type="match status" value="1"/>
</dbReference>
<dbReference type="InterPro" id="IPR042100">
    <property type="entry name" value="Bug_dom1"/>
</dbReference>
<dbReference type="EMBL" id="SLXD01000001">
    <property type="protein sequence ID" value="TCP05250.1"/>
    <property type="molecule type" value="Genomic_DNA"/>
</dbReference>